<feature type="transmembrane region" description="Helical" evidence="1">
    <location>
        <begin position="95"/>
        <end position="113"/>
    </location>
</feature>
<keyword evidence="1" id="KW-0812">Transmembrane</keyword>
<dbReference type="AlphaFoldDB" id="A0A2C9CT04"/>
<evidence type="ECO:0000256" key="1">
    <source>
        <dbReference type="SAM" id="Phobius"/>
    </source>
</evidence>
<dbReference type="RefSeq" id="WP_245851595.1">
    <property type="nucleotide sequence ID" value="NZ_OCTN01000004.1"/>
</dbReference>
<reference evidence="3" key="1">
    <citation type="submission" date="2017-09" db="EMBL/GenBank/DDBJ databases">
        <authorList>
            <person name="Varghese N."/>
            <person name="Submissions S."/>
        </authorList>
    </citation>
    <scope>NUCLEOTIDE SEQUENCE [LARGE SCALE GENOMIC DNA]</scope>
    <source>
        <strain evidence="3">C7</strain>
    </source>
</reference>
<organism evidence="2 3">
    <name type="scientific">Pontivivens marinum</name>
    <dbReference type="NCBI Taxonomy" id="1690039"/>
    <lineage>
        <taxon>Bacteria</taxon>
        <taxon>Pseudomonadati</taxon>
        <taxon>Pseudomonadota</taxon>
        <taxon>Alphaproteobacteria</taxon>
        <taxon>Rhodobacterales</taxon>
        <taxon>Paracoccaceae</taxon>
        <taxon>Pontivivens</taxon>
    </lineage>
</organism>
<feature type="transmembrane region" description="Helical" evidence="1">
    <location>
        <begin position="12"/>
        <end position="37"/>
    </location>
</feature>
<feature type="transmembrane region" description="Helical" evidence="1">
    <location>
        <begin position="125"/>
        <end position="144"/>
    </location>
</feature>
<dbReference type="Pfam" id="PF04403">
    <property type="entry name" value="PqiA"/>
    <property type="match status" value="1"/>
</dbReference>
<name>A0A2C9CT04_9RHOB</name>
<accession>A0A2C9CT04</accession>
<protein>
    <submittedName>
        <fullName evidence="2">Paraquat-inducible protein A</fullName>
    </submittedName>
</protein>
<keyword evidence="1" id="KW-1133">Transmembrane helix</keyword>
<keyword evidence="3" id="KW-1185">Reference proteome</keyword>
<dbReference type="Proteomes" id="UP000220034">
    <property type="component" value="Unassembled WGS sequence"/>
</dbReference>
<gene>
    <name evidence="2" type="ORF">SAMN06273572_104153</name>
</gene>
<feature type="transmembrane region" description="Helical" evidence="1">
    <location>
        <begin position="57"/>
        <end position="74"/>
    </location>
</feature>
<sequence>MQLTGMPLPRRINLALLVLYPIAWLAPLMQARAMWFLGGDQVSMLSGLGALWSSDKALAVLVALLAIIMPYGKVIATELSFTHRLPPRFGRALPWIARLSMADIFLIALYVVVAKGIAGASVTPLWGLWLFTICVLTSLWLSTVKHDDF</sequence>
<proteinExistence type="predicted"/>
<evidence type="ECO:0000313" key="3">
    <source>
        <dbReference type="Proteomes" id="UP000220034"/>
    </source>
</evidence>
<evidence type="ECO:0000313" key="2">
    <source>
        <dbReference type="EMBL" id="SOH94454.1"/>
    </source>
</evidence>
<keyword evidence="1" id="KW-0472">Membrane</keyword>
<dbReference type="InterPro" id="IPR007498">
    <property type="entry name" value="PqiA-like"/>
</dbReference>
<dbReference type="EMBL" id="OCTN01000004">
    <property type="protein sequence ID" value="SOH94454.1"/>
    <property type="molecule type" value="Genomic_DNA"/>
</dbReference>